<dbReference type="PANTHER" id="PTHR45913">
    <property type="entry name" value="EPM2A-INTERACTING PROTEIN 1"/>
    <property type="match status" value="1"/>
</dbReference>
<evidence type="ECO:0000313" key="2">
    <source>
        <dbReference type="Proteomes" id="UP001292094"/>
    </source>
</evidence>
<sequence>MVRRDRATTFPSDGWLSQSCRVVMVSGHAGRQDWFPTQSLKLNNVMSIVVSCINFIKSRGLNSRQFKELLNDLDLEYGDVVYHCEVRWLTRGNILMSFYELRDEVNQFLEMKATPVTELSDTKWLCDLVFMVDITKYLSELNVKLHRHNHLLSTLHSNAK</sequence>
<comment type="caution">
    <text evidence="1">The sequence shown here is derived from an EMBL/GenBank/DDBJ whole genome shotgun (WGS) entry which is preliminary data.</text>
</comment>
<gene>
    <name evidence="1" type="ORF">Pmani_017575</name>
</gene>
<name>A0AAE1U996_9EUCA</name>
<dbReference type="AlphaFoldDB" id="A0AAE1U996"/>
<dbReference type="PANTHER" id="PTHR45913:SF5">
    <property type="entry name" value="GENERAL TRANSCRIPTION FACTOR II-I REPEAT DOMAIN-CONTAINING PROTEIN 2A-LIKE PROTEIN"/>
    <property type="match status" value="1"/>
</dbReference>
<keyword evidence="2" id="KW-1185">Reference proteome</keyword>
<proteinExistence type="predicted"/>
<protein>
    <submittedName>
        <fullName evidence="1">Uncharacterized protein</fullName>
    </submittedName>
</protein>
<dbReference type="Proteomes" id="UP001292094">
    <property type="component" value="Unassembled WGS sequence"/>
</dbReference>
<accession>A0AAE1U996</accession>
<organism evidence="1 2">
    <name type="scientific">Petrolisthes manimaculis</name>
    <dbReference type="NCBI Taxonomy" id="1843537"/>
    <lineage>
        <taxon>Eukaryota</taxon>
        <taxon>Metazoa</taxon>
        <taxon>Ecdysozoa</taxon>
        <taxon>Arthropoda</taxon>
        <taxon>Crustacea</taxon>
        <taxon>Multicrustacea</taxon>
        <taxon>Malacostraca</taxon>
        <taxon>Eumalacostraca</taxon>
        <taxon>Eucarida</taxon>
        <taxon>Decapoda</taxon>
        <taxon>Pleocyemata</taxon>
        <taxon>Anomura</taxon>
        <taxon>Galatheoidea</taxon>
        <taxon>Porcellanidae</taxon>
        <taxon>Petrolisthes</taxon>
    </lineage>
</organism>
<evidence type="ECO:0000313" key="1">
    <source>
        <dbReference type="EMBL" id="KAK4310895.1"/>
    </source>
</evidence>
<dbReference type="EMBL" id="JAWZYT010001584">
    <property type="protein sequence ID" value="KAK4310895.1"/>
    <property type="molecule type" value="Genomic_DNA"/>
</dbReference>
<reference evidence="1" key="1">
    <citation type="submission" date="2023-11" db="EMBL/GenBank/DDBJ databases">
        <title>Genome assemblies of two species of porcelain crab, Petrolisthes cinctipes and Petrolisthes manimaculis (Anomura: Porcellanidae).</title>
        <authorList>
            <person name="Angst P."/>
        </authorList>
    </citation>
    <scope>NUCLEOTIDE SEQUENCE</scope>
    <source>
        <strain evidence="1">PB745_02</strain>
        <tissue evidence="1">Gill</tissue>
    </source>
</reference>